<name>C5M486_CANTT</name>
<evidence type="ECO:0000313" key="6">
    <source>
        <dbReference type="EMBL" id="EER36136.1"/>
    </source>
</evidence>
<dbReference type="HOGENOM" id="CLU_289014_0_0_1"/>
<dbReference type="CDD" id="cd00118">
    <property type="entry name" value="LysM"/>
    <property type="match status" value="2"/>
</dbReference>
<feature type="domain" description="LysM" evidence="5">
    <location>
        <begin position="315"/>
        <end position="367"/>
    </location>
</feature>
<dbReference type="Pfam" id="PF01476">
    <property type="entry name" value="LysM"/>
    <property type="match status" value="2"/>
</dbReference>
<feature type="region of interest" description="Disordered" evidence="3">
    <location>
        <begin position="612"/>
        <end position="637"/>
    </location>
</feature>
<dbReference type="InterPro" id="IPR018392">
    <property type="entry name" value="LysM"/>
</dbReference>
<dbReference type="PANTHER" id="PTHR34997">
    <property type="entry name" value="AM15"/>
    <property type="match status" value="1"/>
</dbReference>
<protein>
    <recommendedName>
        <fullName evidence="5">LysM domain-containing protein</fullName>
    </recommendedName>
</protein>
<dbReference type="RefSeq" id="XP_002546094.1">
    <property type="nucleotide sequence ID" value="XM_002546048.1"/>
</dbReference>
<feature type="chain" id="PRO_5002955418" description="LysM domain-containing protein" evidence="4">
    <location>
        <begin position="18"/>
        <end position="1062"/>
    </location>
</feature>
<dbReference type="PROSITE" id="PS51782">
    <property type="entry name" value="LYSM"/>
    <property type="match status" value="4"/>
</dbReference>
<evidence type="ECO:0000259" key="5">
    <source>
        <dbReference type="PROSITE" id="PS51782"/>
    </source>
</evidence>
<evidence type="ECO:0000256" key="1">
    <source>
        <dbReference type="ARBA" id="ARBA00022669"/>
    </source>
</evidence>
<keyword evidence="7" id="KW-1185">Reference proteome</keyword>
<dbReference type="InterPro" id="IPR052210">
    <property type="entry name" value="LysM1-like"/>
</dbReference>
<dbReference type="GeneID" id="8302187"/>
<feature type="compositionally biased region" description="Low complexity" evidence="3">
    <location>
        <begin position="612"/>
        <end position="635"/>
    </location>
</feature>
<dbReference type="PANTHER" id="PTHR34997:SF1">
    <property type="entry name" value="PEPTIDOGLYCAN-BINDING LYSIN DOMAIN"/>
    <property type="match status" value="1"/>
</dbReference>
<feature type="domain" description="LysM" evidence="5">
    <location>
        <begin position="33"/>
        <end position="87"/>
    </location>
</feature>
<proteinExistence type="predicted"/>
<evidence type="ECO:0000256" key="4">
    <source>
        <dbReference type="SAM" id="SignalP"/>
    </source>
</evidence>
<dbReference type="Gene3D" id="3.10.350.10">
    <property type="entry name" value="LysM domain"/>
    <property type="match status" value="1"/>
</dbReference>
<sequence length="1062" mass="121852">MTTILISLFTICQLSNAIEYENCGGSPLSDFCETITWQYNHSCSYIANKYNLTIHELVDYNWPISEYSSYSDNYYCSMFTEGDQICISQPDYSDCGAYPICIFEHPEYFCDSYTLEKDYITCEEICEIYNITMEEFKDWNRHNELTLQCWNSYWMKEGNTYCVSKPNITDFTDCVSIAEAENNPTNAEFYESLENESIGPLHVHPSSTGSSPDHSANPTAKVEYRNCGGLPKSDFCQTITWHDNYNCSFIARRFGLTSNELVGFNWDVDSDSYYTVATYCSMFIDGDEVCVTKPDYSDCGAYPFCLFEYPEYFCESYTLEEDYMTCEEICDMYSISVQDFKEWNAHNNLELTCGADYYMYEGNTYCISKPNITDFTDCVSIAEAENNPSRVSYYESLESETVGPLHTRKTSTSTITSGASGTSSAEVEYENCGDLPLSDFCQTITWKYNYNCSLIATKYNLTINELVRFNWEVDEYSDYSDLYYCSMFTEGDQVCVTRPDYTGCGTYPLCVFDHPEYFCDSYTLDKDYVTCQEICAKYNITLREFKEWNKHNNLKLKCWNQKWMEEGDTFCVSKPNITDFTDCVSIAVAEHNPANVNLYEDYFDVSIRPLSTSSTSRYSTSSSKTISSSATESGSADNKYANCGGSPLSDFCETITWRYNDTCDSVAIRYNLTRSELVFFNWVVRDYQYYSYYSYPGDHSDIFYCALFTEGDQVCVTEPDYSECGDYPVCIFEYPEYFCDVYIPDSWNIDCYHVCKMYNITLEEFKEWNKHNEWKPSCWDRSSMRDGESYCVSKPNITDFTDCVSIAAAEHNALNVASYESLSMETIGPLYTLSLYNHSTFTTSATESISATSTSETEYKNCGISPLSDICEVIIWQSNDTCASVAKKYNLTVDELVSFNWGHNAIMELFEVSYCDGVTEGDHVCITEPDYSECGYFGSCNFQNPVFFCDSYMADRDNITCKEISVMHNITMEDFKEWNKFNDVSLRCWDEGWISKYDSFCVSKPNITDFADCFSIALADHDPWGAELYETSSLENFRPSIPVTTKISNSAASFTSTSTRDD</sequence>
<feature type="domain" description="LysM" evidence="5">
    <location>
        <begin position="872"/>
        <end position="926"/>
    </location>
</feature>
<dbReference type="Proteomes" id="UP000002037">
    <property type="component" value="Unassembled WGS sequence"/>
</dbReference>
<dbReference type="EMBL" id="GG692395">
    <property type="protein sequence ID" value="EER36136.1"/>
    <property type="molecule type" value="Genomic_DNA"/>
</dbReference>
<dbReference type="GO" id="GO:0008061">
    <property type="term" value="F:chitin binding"/>
    <property type="evidence" value="ECO:0007669"/>
    <property type="project" value="UniProtKB-KW"/>
</dbReference>
<keyword evidence="2" id="KW-0843">Virulence</keyword>
<dbReference type="OrthoDB" id="5985073at2759"/>
<evidence type="ECO:0000313" key="7">
    <source>
        <dbReference type="Proteomes" id="UP000002037"/>
    </source>
</evidence>
<dbReference type="VEuPathDB" id="FungiDB:CTRG_00875"/>
<keyword evidence="4" id="KW-0732">Signal</keyword>
<evidence type="ECO:0000256" key="2">
    <source>
        <dbReference type="ARBA" id="ARBA00023026"/>
    </source>
</evidence>
<keyword evidence="1" id="KW-0147">Chitin-binding</keyword>
<feature type="signal peptide" evidence="4">
    <location>
        <begin position="1"/>
        <end position="17"/>
    </location>
</feature>
<evidence type="ECO:0000256" key="3">
    <source>
        <dbReference type="SAM" id="MobiDB-lite"/>
    </source>
</evidence>
<feature type="domain" description="LysM" evidence="5">
    <location>
        <begin position="520"/>
        <end position="572"/>
    </location>
</feature>
<dbReference type="AlphaFoldDB" id="C5M486"/>
<accession>C5M486</accession>
<dbReference type="InterPro" id="IPR036779">
    <property type="entry name" value="LysM_dom_sf"/>
</dbReference>
<gene>
    <name evidence="6" type="ORF">CTRG_00875</name>
</gene>
<organism evidence="6 7">
    <name type="scientific">Candida tropicalis (strain ATCC MYA-3404 / T1)</name>
    <name type="common">Yeast</name>
    <dbReference type="NCBI Taxonomy" id="294747"/>
    <lineage>
        <taxon>Eukaryota</taxon>
        <taxon>Fungi</taxon>
        <taxon>Dikarya</taxon>
        <taxon>Ascomycota</taxon>
        <taxon>Saccharomycotina</taxon>
        <taxon>Pichiomycetes</taxon>
        <taxon>Debaryomycetaceae</taxon>
        <taxon>Candida/Lodderomyces clade</taxon>
        <taxon>Candida</taxon>
    </lineage>
</organism>
<reference evidence="6 7" key="1">
    <citation type="journal article" date="2009" name="Nature">
        <title>Evolution of pathogenicity and sexual reproduction in eight Candida genomes.</title>
        <authorList>
            <person name="Butler G."/>
            <person name="Rasmussen M.D."/>
            <person name="Lin M.F."/>
            <person name="Santos M.A."/>
            <person name="Sakthikumar S."/>
            <person name="Munro C.A."/>
            <person name="Rheinbay E."/>
            <person name="Grabherr M."/>
            <person name="Forche A."/>
            <person name="Reedy J.L."/>
            <person name="Agrafioti I."/>
            <person name="Arnaud M.B."/>
            <person name="Bates S."/>
            <person name="Brown A.J."/>
            <person name="Brunke S."/>
            <person name="Costanzo M.C."/>
            <person name="Fitzpatrick D.A."/>
            <person name="de Groot P.W."/>
            <person name="Harris D."/>
            <person name="Hoyer L.L."/>
            <person name="Hube B."/>
            <person name="Klis F.M."/>
            <person name="Kodira C."/>
            <person name="Lennard N."/>
            <person name="Logue M.E."/>
            <person name="Martin R."/>
            <person name="Neiman A.M."/>
            <person name="Nikolaou E."/>
            <person name="Quail M.A."/>
            <person name="Quinn J."/>
            <person name="Santos M.C."/>
            <person name="Schmitzberger F.F."/>
            <person name="Sherlock G."/>
            <person name="Shah P."/>
            <person name="Silverstein K.A."/>
            <person name="Skrzypek M.S."/>
            <person name="Soll D."/>
            <person name="Staggs R."/>
            <person name="Stansfield I."/>
            <person name="Stumpf M.P."/>
            <person name="Sudbery P.E."/>
            <person name="Srikantha T."/>
            <person name="Zeng Q."/>
            <person name="Berman J."/>
            <person name="Berriman M."/>
            <person name="Heitman J."/>
            <person name="Gow N.A."/>
            <person name="Lorenz M.C."/>
            <person name="Birren B.W."/>
            <person name="Kellis M."/>
            <person name="Cuomo C.A."/>
        </authorList>
    </citation>
    <scope>NUCLEOTIDE SEQUENCE [LARGE SCALE GENOMIC DNA]</scope>
    <source>
        <strain evidence="7">ATCC MYA-3404 / T1</strain>
    </source>
</reference>
<dbReference type="KEGG" id="ctp:CTRG_00875"/>